<name>A0A1A9UGC6_GLOAU</name>
<keyword evidence="2" id="KW-0472">Membrane</keyword>
<feature type="compositionally biased region" description="Acidic residues" evidence="1">
    <location>
        <begin position="47"/>
        <end position="59"/>
    </location>
</feature>
<evidence type="ECO:0000313" key="3">
    <source>
        <dbReference type="EnsemblMetazoa" id="GAUT003926-PA"/>
    </source>
</evidence>
<reference evidence="3" key="1">
    <citation type="submission" date="2020-05" db="UniProtKB">
        <authorList>
            <consortium name="EnsemblMetazoa"/>
        </authorList>
    </citation>
    <scope>IDENTIFICATION</scope>
    <source>
        <strain evidence="3">TTRI</strain>
    </source>
</reference>
<evidence type="ECO:0000256" key="2">
    <source>
        <dbReference type="SAM" id="Phobius"/>
    </source>
</evidence>
<proteinExistence type="predicted"/>
<dbReference type="EnsemblMetazoa" id="GAUT003926-RA">
    <property type="protein sequence ID" value="GAUT003926-PA"/>
    <property type="gene ID" value="GAUT003926"/>
</dbReference>
<protein>
    <submittedName>
        <fullName evidence="3">Uncharacterized protein</fullName>
    </submittedName>
</protein>
<keyword evidence="2" id="KW-1133">Transmembrane helix</keyword>
<feature type="transmembrane region" description="Helical" evidence="2">
    <location>
        <begin position="21"/>
        <end position="39"/>
    </location>
</feature>
<keyword evidence="2" id="KW-0812">Transmembrane</keyword>
<feature type="region of interest" description="Disordered" evidence="1">
    <location>
        <begin position="47"/>
        <end position="69"/>
    </location>
</feature>
<dbReference type="AlphaFoldDB" id="A0A1A9UGC6"/>
<keyword evidence="4" id="KW-1185">Reference proteome</keyword>
<organism evidence="3 4">
    <name type="scientific">Glossina austeni</name>
    <name type="common">Savannah tsetse fly</name>
    <dbReference type="NCBI Taxonomy" id="7395"/>
    <lineage>
        <taxon>Eukaryota</taxon>
        <taxon>Metazoa</taxon>
        <taxon>Ecdysozoa</taxon>
        <taxon>Arthropoda</taxon>
        <taxon>Hexapoda</taxon>
        <taxon>Insecta</taxon>
        <taxon>Pterygota</taxon>
        <taxon>Neoptera</taxon>
        <taxon>Endopterygota</taxon>
        <taxon>Diptera</taxon>
        <taxon>Brachycera</taxon>
        <taxon>Muscomorpha</taxon>
        <taxon>Hippoboscoidea</taxon>
        <taxon>Glossinidae</taxon>
        <taxon>Glossina</taxon>
    </lineage>
</organism>
<evidence type="ECO:0000313" key="4">
    <source>
        <dbReference type="Proteomes" id="UP000078200"/>
    </source>
</evidence>
<dbReference type="Proteomes" id="UP000078200">
    <property type="component" value="Unassembled WGS sequence"/>
</dbReference>
<accession>A0A1A9UGC6</accession>
<dbReference type="VEuPathDB" id="VectorBase:GAUT003926"/>
<evidence type="ECO:0000256" key="1">
    <source>
        <dbReference type="SAM" id="MobiDB-lite"/>
    </source>
</evidence>
<sequence>MKFYKISIHTQLYPLQGKSGNGVGMTLTLWLMLILTLGICQNNGDDDGDDDDDDDDDDDNGLKTITTTRSGNERLPKRASVVLVVYSHDAGWIPNFNAKLCQTVSHNAAKCLRATESATLNVTAKETFAQRWEPAFTLPNQQHVAFDAHGGFRHCHIKQQLPIQAHPALFPSSTDAQHGLFIFSAYAYAIAWCLEMNRHVGTRFT</sequence>